<evidence type="ECO:0000256" key="8">
    <source>
        <dbReference type="ARBA" id="ARBA00022833"/>
    </source>
</evidence>
<dbReference type="InterPro" id="IPR006680">
    <property type="entry name" value="Amidohydro-rel"/>
</dbReference>
<dbReference type="GO" id="GO:0005829">
    <property type="term" value="C:cytosol"/>
    <property type="evidence" value="ECO:0007669"/>
    <property type="project" value="TreeGrafter"/>
</dbReference>
<evidence type="ECO:0000256" key="1">
    <source>
        <dbReference type="ARBA" id="ARBA00005079"/>
    </source>
</evidence>
<evidence type="ECO:0000256" key="5">
    <source>
        <dbReference type="ARBA" id="ARBA00021214"/>
    </source>
</evidence>
<keyword evidence="13" id="KW-1185">Reference proteome</keyword>
<evidence type="ECO:0000256" key="7">
    <source>
        <dbReference type="ARBA" id="ARBA00022793"/>
    </source>
</evidence>
<evidence type="ECO:0000313" key="13">
    <source>
        <dbReference type="Proteomes" id="UP000031523"/>
    </source>
</evidence>
<proteinExistence type="inferred from homology"/>
<evidence type="ECO:0000256" key="10">
    <source>
        <dbReference type="ARBA" id="ARBA00031120"/>
    </source>
</evidence>
<protein>
    <recommendedName>
        <fullName evidence="5">2-amino-3-carboxymuconate-6-semialdehyde decarboxylase</fullName>
        <ecNumber evidence="4">4.1.1.45</ecNumber>
    </recommendedName>
    <alternativeName>
        <fullName evidence="10">Picolinate carboxylase</fullName>
    </alternativeName>
</protein>
<keyword evidence="9" id="KW-0456">Lyase</keyword>
<evidence type="ECO:0000256" key="3">
    <source>
        <dbReference type="ARBA" id="ARBA00011245"/>
    </source>
</evidence>
<reference evidence="12 13" key="1">
    <citation type="submission" date="2015-01" db="EMBL/GenBank/DDBJ databases">
        <title>Enhanced salinomycin production by adjusting the supply of polyketide extender units in Streptomyce albus DSM 41398.</title>
        <authorList>
            <person name="Lu C."/>
        </authorList>
    </citation>
    <scope>NUCLEOTIDE SEQUENCE [LARGE SCALE GENOMIC DNA]</scope>
    <source>
        <strain evidence="13">ATCC 21838 / DSM 41398 / FERM P-419 / JCM 4703 / NBRC 107858</strain>
    </source>
</reference>
<dbReference type="AlphaFoldDB" id="A0A0B5F9X7"/>
<dbReference type="Pfam" id="PF04909">
    <property type="entry name" value="Amidohydro_2"/>
    <property type="match status" value="1"/>
</dbReference>
<dbReference type="PANTHER" id="PTHR21240">
    <property type="entry name" value="2-AMINO-3-CARBOXYLMUCONATE-6-SEMIALDEHYDE DECARBOXYLASE"/>
    <property type="match status" value="1"/>
</dbReference>
<sequence>MPSFTAVDVHAHHLGPDASAAASHLDPAAPRLVVDSPGEGRIVRGGATFRTVRPALWDVGVRLGEMDRAGISHQVISPVPVTMEYACAPGSDPGYARSVNDSVVAACGASGGRLLGLGCLPLHDLDAAVAELDRCRDAGLLGVEIGTRIGDLELDAPELAPFWQACEATGSAVLVHPVLGGRGAVRRTGPPYDLGLGMLTDTALAAGALVFGGVLRTYERLRIALAHGCGAFPWAYPRLRLAAGIGGDHADWDGLVRRLYADTLVFDDEHLRLLVHRFGVERVLLGSDAPFFPEQMAKSMASVRDAAHAGVLPEGTDPSLLARNALEFLGVADRTA</sequence>
<dbReference type="InterPro" id="IPR032466">
    <property type="entry name" value="Metal_Hydrolase"/>
</dbReference>
<comment type="similarity">
    <text evidence="2">Belongs to the metallo-dependent hydrolases superfamily. ACMSD family.</text>
</comment>
<dbReference type="EC" id="4.1.1.45" evidence="4"/>
<dbReference type="GO" id="GO:0046872">
    <property type="term" value="F:metal ion binding"/>
    <property type="evidence" value="ECO:0007669"/>
    <property type="project" value="UniProtKB-KW"/>
</dbReference>
<comment type="subunit">
    <text evidence="3">Monomer.</text>
</comment>
<dbReference type="SUPFAM" id="SSF51556">
    <property type="entry name" value="Metallo-dependent hydrolases"/>
    <property type="match status" value="1"/>
</dbReference>
<dbReference type="GO" id="GO:0019748">
    <property type="term" value="P:secondary metabolic process"/>
    <property type="evidence" value="ECO:0007669"/>
    <property type="project" value="TreeGrafter"/>
</dbReference>
<keyword evidence="7" id="KW-0210">Decarboxylase</keyword>
<dbReference type="EMBL" id="CP010519">
    <property type="protein sequence ID" value="AJE87287.1"/>
    <property type="molecule type" value="Genomic_DNA"/>
</dbReference>
<dbReference type="Proteomes" id="UP000031523">
    <property type="component" value="Chromosome"/>
</dbReference>
<evidence type="ECO:0000313" key="12">
    <source>
        <dbReference type="EMBL" id="AJE87287.1"/>
    </source>
</evidence>
<name>A0A0B5F9X7_STRA4</name>
<comment type="pathway">
    <text evidence="1">Secondary metabolite metabolism; quinolate metabolism.</text>
</comment>
<dbReference type="GO" id="GO:0001760">
    <property type="term" value="F:aminocarboxymuconate-semialdehyde decarboxylase activity"/>
    <property type="evidence" value="ECO:0007669"/>
    <property type="project" value="UniProtKB-EC"/>
</dbReference>
<dbReference type="InterPro" id="IPR032465">
    <property type="entry name" value="ACMSD"/>
</dbReference>
<keyword evidence="8" id="KW-0862">Zinc</keyword>
<evidence type="ECO:0000256" key="6">
    <source>
        <dbReference type="ARBA" id="ARBA00022723"/>
    </source>
</evidence>
<dbReference type="PANTHER" id="PTHR21240:SF27">
    <property type="entry name" value="2-AMINO-3-CARBOXYMUCONATE-6-SEMIALDEHYDE DECARBOXYLASE"/>
    <property type="match status" value="1"/>
</dbReference>
<evidence type="ECO:0000256" key="2">
    <source>
        <dbReference type="ARBA" id="ARBA00005871"/>
    </source>
</evidence>
<evidence type="ECO:0000259" key="11">
    <source>
        <dbReference type="Pfam" id="PF04909"/>
    </source>
</evidence>
<gene>
    <name evidence="12" type="ORF">SLNWT_6911</name>
</gene>
<evidence type="ECO:0000256" key="9">
    <source>
        <dbReference type="ARBA" id="ARBA00023239"/>
    </source>
</evidence>
<dbReference type="Gene3D" id="3.20.20.140">
    <property type="entry name" value="Metal-dependent hydrolases"/>
    <property type="match status" value="1"/>
</dbReference>
<keyword evidence="6" id="KW-0479">Metal-binding</keyword>
<dbReference type="GO" id="GO:0016787">
    <property type="term" value="F:hydrolase activity"/>
    <property type="evidence" value="ECO:0007669"/>
    <property type="project" value="InterPro"/>
</dbReference>
<dbReference type="KEGG" id="sals:SLNWT_6911"/>
<evidence type="ECO:0000256" key="4">
    <source>
        <dbReference type="ARBA" id="ARBA00012365"/>
    </source>
</evidence>
<organism evidence="12 13">
    <name type="scientific">Streptomyces albus (strain ATCC 21838 / DSM 41398 / FERM P-419 / JCM 4703 / NBRC 107858)</name>
    <dbReference type="NCBI Taxonomy" id="1081613"/>
    <lineage>
        <taxon>Bacteria</taxon>
        <taxon>Bacillati</taxon>
        <taxon>Actinomycetota</taxon>
        <taxon>Actinomycetes</taxon>
        <taxon>Kitasatosporales</taxon>
        <taxon>Streptomycetaceae</taxon>
        <taxon>Streptomyces</taxon>
    </lineage>
</organism>
<accession>A0A0B5F9X7</accession>
<feature type="domain" description="Amidohydrolase-related" evidence="11">
    <location>
        <begin position="7"/>
        <end position="330"/>
    </location>
</feature>